<organism evidence="5 6">
    <name type="scientific">Lentinula raphanica</name>
    <dbReference type="NCBI Taxonomy" id="153919"/>
    <lineage>
        <taxon>Eukaryota</taxon>
        <taxon>Fungi</taxon>
        <taxon>Dikarya</taxon>
        <taxon>Basidiomycota</taxon>
        <taxon>Agaricomycotina</taxon>
        <taxon>Agaricomycetes</taxon>
        <taxon>Agaricomycetidae</taxon>
        <taxon>Agaricales</taxon>
        <taxon>Marasmiineae</taxon>
        <taxon>Omphalotaceae</taxon>
        <taxon>Lentinula</taxon>
    </lineage>
</organism>
<dbReference type="SMART" id="SM00053">
    <property type="entry name" value="DYNc"/>
    <property type="match status" value="1"/>
</dbReference>
<dbReference type="InterPro" id="IPR022812">
    <property type="entry name" value="Dynamin"/>
</dbReference>
<sequence>MSLCDISSSSYALRRKEFLSLNKQLHAAGAQSELGLPQITVIGNQSAGKSSLLEAITGITVPRDAGTCTRCPIECRLSSSDRPWSCQISIRQEFDNSGERLRNISEKKFGEPLTDKVQVELSLRRAQFAILNPHVPWHNILAASAETLASMSAKSNTSLQFSKNIVCVDLEGPEFTELSFIDLPGLVQNAHPDIVELVENLVISRISGNCIILVTVPMTDDIENQKAFRLARQVDPEGCRTIGVLTKPDMLQSGSSKMLQNWLDVLEGRRHPLQLGYFCTRQPDDDERMDGALPIQAREKEEAFFKNTLPWCNSESSARFGTKRLVDTLSRLLTGFIRDSLPKILSETNERLSKCQEELSTIPPPLKEEPAIYVLSQITRLCSEIQTVVQGSIDTPLIQSHRTKYNMLKLAIRGTAPKFVPFTADENIIWQKDLTDDDDDKDSGDSDYFSDRSKGRSPSAVRSMNLTDVRQYLSRSITRELPNNIPFSATVSAIRDFQKGWPQLIKKCFEEIQILTLKLLMDQINQIFGRFLALQTHIRILAQELSETHRTACALVLSKIIEVEGSPFTQNTHYLQSKTNNWLISPSTPSNDSNNALTPSVDFPYILNMLAQAGIQVSSKEELVGKLSLLDAYEKELKFMAEVRGYYQVAYKV</sequence>
<gene>
    <name evidence="5" type="ORF">F5878DRAFT_649519</name>
</gene>
<dbReference type="Pfam" id="PF00350">
    <property type="entry name" value="Dynamin_N"/>
    <property type="match status" value="1"/>
</dbReference>
<evidence type="ECO:0000256" key="1">
    <source>
        <dbReference type="ARBA" id="ARBA00022741"/>
    </source>
</evidence>
<comment type="caution">
    <text evidence="5">The sequence shown here is derived from an EMBL/GenBank/DDBJ whole genome shotgun (WGS) entry which is preliminary data.</text>
</comment>
<dbReference type="PRINTS" id="PR00195">
    <property type="entry name" value="DYNAMIN"/>
</dbReference>
<evidence type="ECO:0000313" key="6">
    <source>
        <dbReference type="Proteomes" id="UP001163846"/>
    </source>
</evidence>
<dbReference type="GO" id="GO:0005525">
    <property type="term" value="F:GTP binding"/>
    <property type="evidence" value="ECO:0007669"/>
    <property type="project" value="InterPro"/>
</dbReference>
<keyword evidence="1" id="KW-0547">Nucleotide-binding</keyword>
<keyword evidence="5" id="KW-0378">Hydrolase</keyword>
<dbReference type="GO" id="GO:0005874">
    <property type="term" value="C:microtubule"/>
    <property type="evidence" value="ECO:0007669"/>
    <property type="project" value="TreeGrafter"/>
</dbReference>
<keyword evidence="2" id="KW-0342">GTP-binding</keyword>
<dbReference type="GO" id="GO:0003924">
    <property type="term" value="F:GTPase activity"/>
    <property type="evidence" value="ECO:0007669"/>
    <property type="project" value="InterPro"/>
</dbReference>
<dbReference type="Pfam" id="PF01031">
    <property type="entry name" value="Dynamin_M"/>
    <property type="match status" value="1"/>
</dbReference>
<dbReference type="GO" id="GO:0005737">
    <property type="term" value="C:cytoplasm"/>
    <property type="evidence" value="ECO:0007669"/>
    <property type="project" value="TreeGrafter"/>
</dbReference>
<dbReference type="InterPro" id="IPR027417">
    <property type="entry name" value="P-loop_NTPase"/>
</dbReference>
<dbReference type="GO" id="GO:0016020">
    <property type="term" value="C:membrane"/>
    <property type="evidence" value="ECO:0007669"/>
    <property type="project" value="TreeGrafter"/>
</dbReference>
<dbReference type="Proteomes" id="UP001163846">
    <property type="component" value="Unassembled WGS sequence"/>
</dbReference>
<evidence type="ECO:0000313" key="5">
    <source>
        <dbReference type="EMBL" id="KAJ3843412.1"/>
    </source>
</evidence>
<dbReference type="Gene3D" id="1.20.120.1240">
    <property type="entry name" value="Dynamin, middle domain"/>
    <property type="match status" value="1"/>
</dbReference>
<dbReference type="InterPro" id="IPR001401">
    <property type="entry name" value="Dynamin_GTPase"/>
</dbReference>
<dbReference type="Gene3D" id="3.40.50.300">
    <property type="entry name" value="P-loop containing nucleotide triphosphate hydrolases"/>
    <property type="match status" value="1"/>
</dbReference>
<name>A0AA38PI75_9AGAR</name>
<reference evidence="5" key="1">
    <citation type="submission" date="2022-08" db="EMBL/GenBank/DDBJ databases">
        <authorList>
            <consortium name="DOE Joint Genome Institute"/>
            <person name="Min B."/>
            <person name="Riley R."/>
            <person name="Sierra-Patev S."/>
            <person name="Naranjo-Ortiz M."/>
            <person name="Looney B."/>
            <person name="Konkel Z."/>
            <person name="Slot J.C."/>
            <person name="Sakamoto Y."/>
            <person name="Steenwyk J.L."/>
            <person name="Rokas A."/>
            <person name="Carro J."/>
            <person name="Camarero S."/>
            <person name="Ferreira P."/>
            <person name="Molpeceres G."/>
            <person name="Ruiz-Duenas F.J."/>
            <person name="Serrano A."/>
            <person name="Henrissat B."/>
            <person name="Drula E."/>
            <person name="Hughes K.W."/>
            <person name="Mata J.L."/>
            <person name="Ishikawa N.K."/>
            <person name="Vargas-Isla R."/>
            <person name="Ushijima S."/>
            <person name="Smith C.A."/>
            <person name="Ahrendt S."/>
            <person name="Andreopoulos W."/>
            <person name="He G."/>
            <person name="Labutti K."/>
            <person name="Lipzen A."/>
            <person name="Ng V."/>
            <person name="Sandor L."/>
            <person name="Barry K."/>
            <person name="Martinez A.T."/>
            <person name="Xiao Y."/>
            <person name="Gibbons J.G."/>
            <person name="Terashima K."/>
            <person name="Hibbett D.S."/>
            <person name="Grigoriev I.V."/>
        </authorList>
    </citation>
    <scope>NUCLEOTIDE SEQUENCE</scope>
    <source>
        <strain evidence="5">TFB9207</strain>
    </source>
</reference>
<dbReference type="AlphaFoldDB" id="A0AA38PI75"/>
<accession>A0AA38PI75</accession>
<dbReference type="GO" id="GO:0008017">
    <property type="term" value="F:microtubule binding"/>
    <property type="evidence" value="ECO:0007669"/>
    <property type="project" value="TreeGrafter"/>
</dbReference>
<dbReference type="InterPro" id="IPR000375">
    <property type="entry name" value="Dynamin_stalk"/>
</dbReference>
<evidence type="ECO:0000259" key="4">
    <source>
        <dbReference type="PROSITE" id="PS51718"/>
    </source>
</evidence>
<evidence type="ECO:0000256" key="2">
    <source>
        <dbReference type="ARBA" id="ARBA00023134"/>
    </source>
</evidence>
<dbReference type="PROSITE" id="PS51718">
    <property type="entry name" value="G_DYNAMIN_2"/>
    <property type="match status" value="1"/>
</dbReference>
<dbReference type="InterPro" id="IPR030381">
    <property type="entry name" value="G_DYNAMIN_dom"/>
</dbReference>
<proteinExistence type="predicted"/>
<feature type="domain" description="Dynamin-type G" evidence="4">
    <location>
        <begin position="33"/>
        <end position="342"/>
    </location>
</feature>
<dbReference type="PANTHER" id="PTHR11566">
    <property type="entry name" value="DYNAMIN"/>
    <property type="match status" value="1"/>
</dbReference>
<protein>
    <submittedName>
        <fullName evidence="5">P-loop containing nucleoside triphosphate hydrolase protein</fullName>
    </submittedName>
</protein>
<dbReference type="SUPFAM" id="SSF52540">
    <property type="entry name" value="P-loop containing nucleoside triphosphate hydrolases"/>
    <property type="match status" value="1"/>
</dbReference>
<feature type="region of interest" description="Disordered" evidence="3">
    <location>
        <begin position="434"/>
        <end position="460"/>
    </location>
</feature>
<dbReference type="EMBL" id="MU805977">
    <property type="protein sequence ID" value="KAJ3843412.1"/>
    <property type="molecule type" value="Genomic_DNA"/>
</dbReference>
<keyword evidence="6" id="KW-1185">Reference proteome</keyword>
<evidence type="ECO:0000256" key="3">
    <source>
        <dbReference type="SAM" id="MobiDB-lite"/>
    </source>
</evidence>
<dbReference type="CDD" id="cd08771">
    <property type="entry name" value="DLP_1"/>
    <property type="match status" value="1"/>
</dbReference>
<dbReference type="InterPro" id="IPR045063">
    <property type="entry name" value="Dynamin_N"/>
</dbReference>